<reference evidence="2" key="1">
    <citation type="submission" date="2021-06" db="EMBL/GenBank/DDBJ databases">
        <title>Genome sequence of Cutibacterium modestum strain KB17-24694.</title>
        <authorList>
            <person name="Dekio I."/>
            <person name="Asahina A."/>
            <person name="Nishida M."/>
        </authorList>
    </citation>
    <scope>NUCLEOTIDE SEQUENCE</scope>
    <source>
        <strain evidence="2">KB17-24694</strain>
    </source>
</reference>
<proteinExistence type="predicted"/>
<dbReference type="Proteomes" id="UP000825072">
    <property type="component" value="Chromosome 1"/>
</dbReference>
<keyword evidence="1" id="KW-0472">Membrane</keyword>
<name>A0AAD1KT15_9ACTN</name>
<dbReference type="EMBL" id="AP024747">
    <property type="protein sequence ID" value="BCY26476.1"/>
    <property type="molecule type" value="Genomic_DNA"/>
</dbReference>
<gene>
    <name evidence="2" type="ORF">KB1_24660</name>
</gene>
<sequence length="118" mass="13136">MACQQVVVRHQLPHSKSIFPPSARGHHFFAPTHTMPILFVTTRKLGVMVNRAYLSLSVLALVLWIAAYRHLPGWAAGITLACVVLFSLFCEWSRVRTLARIGKSRNTAVHSSSGRKLS</sequence>
<feature type="transmembrane region" description="Helical" evidence="1">
    <location>
        <begin position="74"/>
        <end position="95"/>
    </location>
</feature>
<dbReference type="AlphaFoldDB" id="A0AAD1KT15"/>
<evidence type="ECO:0000313" key="2">
    <source>
        <dbReference type="EMBL" id="BCY26476.1"/>
    </source>
</evidence>
<accession>A0AAD1KT15</accession>
<organism evidence="2 3">
    <name type="scientific">Cutibacterium modestum</name>
    <dbReference type="NCBI Taxonomy" id="2559073"/>
    <lineage>
        <taxon>Bacteria</taxon>
        <taxon>Bacillati</taxon>
        <taxon>Actinomycetota</taxon>
        <taxon>Actinomycetes</taxon>
        <taxon>Propionibacteriales</taxon>
        <taxon>Propionibacteriaceae</taxon>
        <taxon>Cutibacterium</taxon>
    </lineage>
</organism>
<evidence type="ECO:0000313" key="3">
    <source>
        <dbReference type="Proteomes" id="UP000825072"/>
    </source>
</evidence>
<feature type="transmembrane region" description="Helical" evidence="1">
    <location>
        <begin position="52"/>
        <end position="68"/>
    </location>
</feature>
<protein>
    <submittedName>
        <fullName evidence="2">Uncharacterized protein</fullName>
    </submittedName>
</protein>
<keyword evidence="1" id="KW-1133">Transmembrane helix</keyword>
<keyword evidence="1" id="KW-0812">Transmembrane</keyword>
<evidence type="ECO:0000256" key="1">
    <source>
        <dbReference type="SAM" id="Phobius"/>
    </source>
</evidence>